<keyword evidence="5" id="KW-0686">Riboflavin biosynthesis</keyword>
<reference evidence="9 10" key="1">
    <citation type="submission" date="2022-07" db="EMBL/GenBank/DDBJ databases">
        <title>Genome-wide signatures of adaptation to extreme environments.</title>
        <authorList>
            <person name="Cho C.H."/>
            <person name="Yoon H.S."/>
        </authorList>
    </citation>
    <scope>NUCLEOTIDE SEQUENCE [LARGE SCALE GENOMIC DNA]</scope>
    <source>
        <strain evidence="9 10">DBV 063 E5</strain>
    </source>
</reference>
<dbReference type="NCBIfam" id="TIGR00187">
    <property type="entry name" value="ribE"/>
    <property type="match status" value="1"/>
</dbReference>
<accession>A0AAV9IW01</accession>
<dbReference type="Proteomes" id="UP001301350">
    <property type="component" value="Unassembled WGS sequence"/>
</dbReference>
<protein>
    <recommendedName>
        <fullName evidence="4">Riboflavin synthase</fullName>
        <ecNumber evidence="3">2.5.1.9</ecNumber>
    </recommendedName>
</protein>
<keyword evidence="7" id="KW-0677">Repeat</keyword>
<gene>
    <name evidence="9" type="ORF">CDCA_CDCA08G2462</name>
</gene>
<dbReference type="AlphaFoldDB" id="A0AAV9IW01"/>
<dbReference type="FunFam" id="2.40.30.20:FF:000004">
    <property type="entry name" value="Riboflavin synthase, alpha subunit"/>
    <property type="match status" value="1"/>
</dbReference>
<dbReference type="GO" id="GO:0004746">
    <property type="term" value="F:riboflavin synthase activity"/>
    <property type="evidence" value="ECO:0007669"/>
    <property type="project" value="UniProtKB-EC"/>
</dbReference>
<dbReference type="PIRSF" id="PIRSF000498">
    <property type="entry name" value="Riboflavin_syn_A"/>
    <property type="match status" value="1"/>
</dbReference>
<dbReference type="PROSITE" id="PS51177">
    <property type="entry name" value="LUMAZINE_BIND"/>
    <property type="match status" value="2"/>
</dbReference>
<dbReference type="PANTHER" id="PTHR21098">
    <property type="entry name" value="RIBOFLAVIN SYNTHASE ALPHA CHAIN"/>
    <property type="match status" value="1"/>
</dbReference>
<feature type="domain" description="Lumazine-binding" evidence="8">
    <location>
        <begin position="2"/>
        <end position="101"/>
    </location>
</feature>
<dbReference type="InterPro" id="IPR017938">
    <property type="entry name" value="Riboflavin_synthase-like_b-brl"/>
</dbReference>
<evidence type="ECO:0000256" key="7">
    <source>
        <dbReference type="ARBA" id="ARBA00022737"/>
    </source>
</evidence>
<proteinExistence type="predicted"/>
<dbReference type="PANTHER" id="PTHR21098:SF0">
    <property type="entry name" value="RIBOFLAVIN SYNTHASE"/>
    <property type="match status" value="1"/>
</dbReference>
<evidence type="ECO:0000313" key="10">
    <source>
        <dbReference type="Proteomes" id="UP001301350"/>
    </source>
</evidence>
<dbReference type="EMBL" id="JANCYW010000008">
    <property type="protein sequence ID" value="KAK4536437.1"/>
    <property type="molecule type" value="Genomic_DNA"/>
</dbReference>
<dbReference type="CDD" id="cd00402">
    <property type="entry name" value="Riboflavin_synthase_like"/>
    <property type="match status" value="1"/>
</dbReference>
<evidence type="ECO:0000313" key="9">
    <source>
        <dbReference type="EMBL" id="KAK4536437.1"/>
    </source>
</evidence>
<comment type="caution">
    <text evidence="9">The sequence shown here is derived from an EMBL/GenBank/DDBJ whole genome shotgun (WGS) entry which is preliminary data.</text>
</comment>
<dbReference type="EC" id="2.5.1.9" evidence="3"/>
<organism evidence="9 10">
    <name type="scientific">Cyanidium caldarium</name>
    <name type="common">Red alga</name>
    <dbReference type="NCBI Taxonomy" id="2771"/>
    <lineage>
        <taxon>Eukaryota</taxon>
        <taxon>Rhodophyta</taxon>
        <taxon>Bangiophyceae</taxon>
        <taxon>Cyanidiales</taxon>
        <taxon>Cyanidiaceae</taxon>
        <taxon>Cyanidium</taxon>
    </lineage>
</organism>
<evidence type="ECO:0000256" key="4">
    <source>
        <dbReference type="ARBA" id="ARBA00013950"/>
    </source>
</evidence>
<dbReference type="SUPFAM" id="SSF63380">
    <property type="entry name" value="Riboflavin synthase domain-like"/>
    <property type="match status" value="2"/>
</dbReference>
<comment type="pathway">
    <text evidence="2">Cofactor biosynthesis; riboflavin biosynthesis; riboflavin from 2-hydroxy-3-oxobutyl phosphate and 5-amino-6-(D-ribitylamino)uracil: step 2/2.</text>
</comment>
<keyword evidence="10" id="KW-1185">Reference proteome</keyword>
<feature type="domain" description="Lumazine-binding" evidence="8">
    <location>
        <begin position="102"/>
        <end position="213"/>
    </location>
</feature>
<evidence type="ECO:0000259" key="8">
    <source>
        <dbReference type="PROSITE" id="PS51177"/>
    </source>
</evidence>
<dbReference type="FunFam" id="2.40.30.20:FF:000003">
    <property type="entry name" value="Riboflavin synthase, alpha subunit"/>
    <property type="match status" value="1"/>
</dbReference>
<dbReference type="NCBIfam" id="NF006767">
    <property type="entry name" value="PRK09289.1"/>
    <property type="match status" value="1"/>
</dbReference>
<name>A0AAV9IW01_CYACA</name>
<evidence type="ECO:0000256" key="1">
    <source>
        <dbReference type="ARBA" id="ARBA00002803"/>
    </source>
</evidence>
<dbReference type="Pfam" id="PF00677">
    <property type="entry name" value="Lum_binding"/>
    <property type="match status" value="2"/>
</dbReference>
<evidence type="ECO:0000256" key="6">
    <source>
        <dbReference type="ARBA" id="ARBA00022679"/>
    </source>
</evidence>
<sequence>MLFTGLVEEMGTVTQVENLQSEQGGATLTIAAQLVLEDVRAGDSIAVNGTCLTVTHFRPREVFAVQLAPETLRCTNLGELRVGGAVNLERSLAANARLGGHIVQGHVDTTGRIVAVRPERDSLWFTVQIPPDAAALDGPNATAYDAMTLLVPKGYVSVDGTSLTVCAVNDTDRTFTFMLVPYTQQHIVLPGKRPGDRVNIEFDIAGKYLRRFLTALPAYAEKMR</sequence>
<dbReference type="Gene3D" id="2.40.30.20">
    <property type="match status" value="2"/>
</dbReference>
<evidence type="ECO:0000256" key="3">
    <source>
        <dbReference type="ARBA" id="ARBA00012827"/>
    </source>
</evidence>
<keyword evidence="6" id="KW-0808">Transferase</keyword>
<dbReference type="InterPro" id="IPR001783">
    <property type="entry name" value="Lumazine-bd"/>
</dbReference>
<dbReference type="GO" id="GO:0009231">
    <property type="term" value="P:riboflavin biosynthetic process"/>
    <property type="evidence" value="ECO:0007669"/>
    <property type="project" value="UniProtKB-KW"/>
</dbReference>
<comment type="function">
    <text evidence="1">Catalyzes the dismutation of two molecules of 6,7-dimethyl-8-ribityllumazine, resulting in the formation of riboflavin and 5-amino-6-(D-ribitylamino)uracil.</text>
</comment>
<evidence type="ECO:0000256" key="2">
    <source>
        <dbReference type="ARBA" id="ARBA00004887"/>
    </source>
</evidence>
<dbReference type="InterPro" id="IPR023366">
    <property type="entry name" value="ATP_synth_asu-like_sf"/>
</dbReference>
<dbReference type="InterPro" id="IPR026017">
    <property type="entry name" value="Lumazine-bd_dom"/>
</dbReference>
<evidence type="ECO:0000256" key="5">
    <source>
        <dbReference type="ARBA" id="ARBA00022619"/>
    </source>
</evidence>